<organism evidence="1 2">
    <name type="scientific">Candidatus Shapirobacteria bacterium CG09_land_8_20_14_0_10_47_13</name>
    <dbReference type="NCBI Taxonomy" id="1974481"/>
    <lineage>
        <taxon>Bacteria</taxon>
        <taxon>Candidatus Shapironibacteriota</taxon>
    </lineage>
</organism>
<comment type="caution">
    <text evidence="1">The sequence shown here is derived from an EMBL/GenBank/DDBJ whole genome shotgun (WGS) entry which is preliminary data.</text>
</comment>
<evidence type="ECO:0000313" key="2">
    <source>
        <dbReference type="Proteomes" id="UP000230033"/>
    </source>
</evidence>
<sequence>MSFPEVDQSKTTIEEILAQYGISPLPSLNARVRFQDSRGTLSFKGAMELAPQDLLREPLATISEGELKAVEFKKHGGKPRPKREINAIRESYWKEKSRLLARGPGAVLAAIALNPEKKARWERTGLVGNGGWSVPPEEESAWWGWVYGVSKKGVKVKERWESKEGDILHALYIMRFRRGRGDITEDVFESFKNEIDRLIPEGDEGLGEFLRGIAKHFNVKL</sequence>
<name>A0A2H0WMD5_9BACT</name>
<evidence type="ECO:0000313" key="1">
    <source>
        <dbReference type="EMBL" id="PIS13765.1"/>
    </source>
</evidence>
<protein>
    <submittedName>
        <fullName evidence="1">Uncharacterized protein</fullName>
    </submittedName>
</protein>
<gene>
    <name evidence="1" type="ORF">COT65_02430</name>
</gene>
<reference evidence="2" key="1">
    <citation type="submission" date="2017-09" db="EMBL/GenBank/DDBJ databases">
        <title>Depth-based differentiation of microbial function through sediment-hosted aquifers and enrichment of novel symbionts in the deep terrestrial subsurface.</title>
        <authorList>
            <person name="Probst A.J."/>
            <person name="Ladd B."/>
            <person name="Jarett J.K."/>
            <person name="Geller-Mcgrath D.E."/>
            <person name="Sieber C.M.K."/>
            <person name="Emerson J.B."/>
            <person name="Anantharaman K."/>
            <person name="Thomas B.C."/>
            <person name="Malmstrom R."/>
            <person name="Stieglmeier M."/>
            <person name="Klingl A."/>
            <person name="Woyke T."/>
            <person name="Ryan C.M."/>
            <person name="Banfield J.F."/>
        </authorList>
    </citation>
    <scope>NUCLEOTIDE SEQUENCE [LARGE SCALE GENOMIC DNA]</scope>
</reference>
<dbReference type="EMBL" id="PEZJ01000031">
    <property type="protein sequence ID" value="PIS13765.1"/>
    <property type="molecule type" value="Genomic_DNA"/>
</dbReference>
<dbReference type="AlphaFoldDB" id="A0A2H0WMD5"/>
<dbReference type="Proteomes" id="UP000230033">
    <property type="component" value="Unassembled WGS sequence"/>
</dbReference>
<accession>A0A2H0WMD5</accession>
<proteinExistence type="predicted"/>